<name>A0ABR9TM59_9FLAO</name>
<comment type="caution">
    <text evidence="1">The sequence shown here is derived from an EMBL/GenBank/DDBJ whole genome shotgun (WGS) entry which is preliminary data.</text>
</comment>
<organism evidence="1 2">
    <name type="scientific">Flavobacterium hungaricum</name>
    <dbReference type="NCBI Taxonomy" id="2082725"/>
    <lineage>
        <taxon>Bacteria</taxon>
        <taxon>Pseudomonadati</taxon>
        <taxon>Bacteroidota</taxon>
        <taxon>Flavobacteriia</taxon>
        <taxon>Flavobacteriales</taxon>
        <taxon>Flavobacteriaceae</taxon>
        <taxon>Flavobacterium</taxon>
    </lineage>
</organism>
<dbReference type="EMBL" id="PRDM01000003">
    <property type="protein sequence ID" value="MBE8726440.1"/>
    <property type="molecule type" value="Genomic_DNA"/>
</dbReference>
<dbReference type="NCBIfam" id="TIGR03793">
    <property type="entry name" value="leader_NHLP"/>
    <property type="match status" value="1"/>
</dbReference>
<protein>
    <submittedName>
        <fullName evidence="1">NHLP leader peptide family natural product</fullName>
    </submittedName>
</protein>
<proteinExistence type="predicted"/>
<keyword evidence="2" id="KW-1185">Reference proteome</keyword>
<sequence length="109" mass="12483">MEDKKQQVIQKVISKAWEDIKFRKELLENPVEAIEKLTGVKIVLPEGKELVVVDQTDKSKVYVNLPAEPEIENLELTEDQLEAIAGGEQMMWKNLTDSLFSTLKNCIRL</sequence>
<reference evidence="1 2" key="1">
    <citation type="submission" date="2018-07" db="EMBL/GenBank/DDBJ databases">
        <title>Genome assembly of strain KB82.</title>
        <authorList>
            <person name="Kukolya J."/>
            <person name="Horvath B."/>
            <person name="Nagy I."/>
            <person name="Toth A."/>
        </authorList>
    </citation>
    <scope>NUCLEOTIDE SEQUENCE [LARGE SCALE GENOMIC DNA]</scope>
    <source>
        <strain evidence="1 2">Kb82</strain>
    </source>
</reference>
<dbReference type="Proteomes" id="UP000640614">
    <property type="component" value="Unassembled WGS sequence"/>
</dbReference>
<dbReference type="SUPFAM" id="SSF56209">
    <property type="entry name" value="Nitrile hydratase alpha chain"/>
    <property type="match status" value="1"/>
</dbReference>
<dbReference type="Gene3D" id="3.90.330.10">
    <property type="entry name" value="Nitrile hydratase alpha /Thiocyanate hydrolase gamma"/>
    <property type="match status" value="1"/>
</dbReference>
<evidence type="ECO:0000313" key="1">
    <source>
        <dbReference type="EMBL" id="MBE8726440.1"/>
    </source>
</evidence>
<dbReference type="InterPro" id="IPR022513">
    <property type="entry name" value="TOMM_pelo"/>
</dbReference>
<dbReference type="RefSeq" id="WP_194139617.1">
    <property type="nucleotide sequence ID" value="NZ_PRDM01000003.1"/>
</dbReference>
<evidence type="ECO:0000313" key="2">
    <source>
        <dbReference type="Proteomes" id="UP000640614"/>
    </source>
</evidence>
<accession>A0ABR9TM59</accession>
<gene>
    <name evidence="1" type="ORF">C4F50_16055</name>
</gene>
<dbReference type="InterPro" id="IPR036648">
    <property type="entry name" value="CN_Hdrase_a/SCN_Hdrase_g_sf"/>
</dbReference>